<name>A0A1F6BP45_9BACT</name>
<comment type="caution">
    <text evidence="3">The sequence shown here is derived from an EMBL/GenBank/DDBJ whole genome shotgun (WGS) entry which is preliminary data.</text>
</comment>
<dbReference type="AlphaFoldDB" id="A0A1F6BP45"/>
<dbReference type="PROSITE" id="PS01275">
    <property type="entry name" value="EFP"/>
    <property type="match status" value="1"/>
</dbReference>
<dbReference type="Gene3D" id="2.40.50.140">
    <property type="entry name" value="Nucleic acid-binding proteins"/>
    <property type="match status" value="2"/>
</dbReference>
<dbReference type="FunFam" id="2.40.50.140:FF:000004">
    <property type="entry name" value="Elongation factor P"/>
    <property type="match status" value="1"/>
</dbReference>
<gene>
    <name evidence="3" type="ORF">A3D55_02320</name>
</gene>
<dbReference type="GO" id="GO:0003746">
    <property type="term" value="F:translation elongation factor activity"/>
    <property type="evidence" value="ECO:0007669"/>
    <property type="project" value="TreeGrafter"/>
</dbReference>
<feature type="domain" description="Elongation factor P C-terminal" evidence="2">
    <location>
        <begin position="128"/>
        <end position="183"/>
    </location>
</feature>
<protein>
    <recommendedName>
        <fullName evidence="2">Elongation factor P C-terminal domain-containing protein</fullName>
    </recommendedName>
</protein>
<evidence type="ECO:0000259" key="2">
    <source>
        <dbReference type="SMART" id="SM00841"/>
    </source>
</evidence>
<dbReference type="Gene3D" id="2.30.30.30">
    <property type="match status" value="1"/>
</dbReference>
<organism evidence="3 4">
    <name type="scientific">Candidatus Jorgensenbacteria bacterium RIFCSPHIGHO2_02_FULL_45_20</name>
    <dbReference type="NCBI Taxonomy" id="1798470"/>
    <lineage>
        <taxon>Bacteria</taxon>
        <taxon>Candidatus Joergenseniibacteriota</taxon>
    </lineage>
</organism>
<accession>A0A1F6BP45</accession>
<comment type="similarity">
    <text evidence="1">Belongs to the elongation factor P family.</text>
</comment>
<dbReference type="InterPro" id="IPR015365">
    <property type="entry name" value="Elong-fact-P_C"/>
</dbReference>
<dbReference type="STRING" id="1798470.A3D55_02320"/>
<proteinExistence type="inferred from homology"/>
<dbReference type="InterPro" id="IPR008991">
    <property type="entry name" value="Translation_prot_SH3-like_sf"/>
</dbReference>
<dbReference type="InterPro" id="IPR020599">
    <property type="entry name" value="Transl_elong_fac_P/YeiP"/>
</dbReference>
<dbReference type="EMBL" id="MFKJ01000015">
    <property type="protein sequence ID" value="OGG38704.1"/>
    <property type="molecule type" value="Genomic_DNA"/>
</dbReference>
<dbReference type="Pfam" id="PF08207">
    <property type="entry name" value="EFP_N"/>
    <property type="match status" value="1"/>
</dbReference>
<dbReference type="PANTHER" id="PTHR30053">
    <property type="entry name" value="ELONGATION FACTOR P"/>
    <property type="match status" value="1"/>
</dbReference>
<dbReference type="InterPro" id="IPR013852">
    <property type="entry name" value="Transl_elong_P/YeiP_CS"/>
</dbReference>
<dbReference type="Proteomes" id="UP000178825">
    <property type="component" value="Unassembled WGS sequence"/>
</dbReference>
<dbReference type="InterPro" id="IPR013185">
    <property type="entry name" value="Transl_elong_KOW-like"/>
</dbReference>
<evidence type="ECO:0000256" key="1">
    <source>
        <dbReference type="ARBA" id="ARBA00009479"/>
    </source>
</evidence>
<dbReference type="SUPFAM" id="SSF50104">
    <property type="entry name" value="Translation proteins SH3-like domain"/>
    <property type="match status" value="1"/>
</dbReference>
<dbReference type="SMART" id="SM00841">
    <property type="entry name" value="Elong-fact-P_C"/>
    <property type="match status" value="1"/>
</dbReference>
<reference evidence="3 4" key="1">
    <citation type="journal article" date="2016" name="Nat. Commun.">
        <title>Thousands of microbial genomes shed light on interconnected biogeochemical processes in an aquifer system.</title>
        <authorList>
            <person name="Anantharaman K."/>
            <person name="Brown C.T."/>
            <person name="Hug L.A."/>
            <person name="Sharon I."/>
            <person name="Castelle C.J."/>
            <person name="Probst A.J."/>
            <person name="Thomas B.C."/>
            <person name="Singh A."/>
            <person name="Wilkins M.J."/>
            <person name="Karaoz U."/>
            <person name="Brodie E.L."/>
            <person name="Williams K.H."/>
            <person name="Hubbard S.S."/>
            <person name="Banfield J.F."/>
        </authorList>
    </citation>
    <scope>NUCLEOTIDE SEQUENCE [LARGE SCALE GENOMIC DNA]</scope>
</reference>
<dbReference type="GO" id="GO:0043043">
    <property type="term" value="P:peptide biosynthetic process"/>
    <property type="evidence" value="ECO:0007669"/>
    <property type="project" value="InterPro"/>
</dbReference>
<dbReference type="InterPro" id="IPR014722">
    <property type="entry name" value="Rib_uL2_dom2"/>
</dbReference>
<dbReference type="Pfam" id="PF09285">
    <property type="entry name" value="Elong-fact-P_C"/>
    <property type="match status" value="1"/>
</dbReference>
<dbReference type="GO" id="GO:0005829">
    <property type="term" value="C:cytosol"/>
    <property type="evidence" value="ECO:0007669"/>
    <property type="project" value="UniProtKB-ARBA"/>
</dbReference>
<sequence>MELKVGTVFTKNEDPSPYKVLEYAFIRMQQRKPVVQLKIKNLLTGKNLNYTAHQNENFEAAEIEMAGAVFIYENKGSYWFHEAGNPKNRFSLSEDTVGDIKKFLKQNTPAKAFKYGDKIINIELPIKMEFKVAEAPPAVKGNTAQGGTKQVTLETGAVINVPLFINPDDVIRVNTETGEYVERAEKN</sequence>
<dbReference type="InterPro" id="IPR012340">
    <property type="entry name" value="NA-bd_OB-fold"/>
</dbReference>
<dbReference type="PIRSF" id="PIRSF005901">
    <property type="entry name" value="EF-P"/>
    <property type="match status" value="1"/>
</dbReference>
<dbReference type="CDD" id="cd05794">
    <property type="entry name" value="S1_EF-P_repeat_2"/>
    <property type="match status" value="1"/>
</dbReference>
<dbReference type="SUPFAM" id="SSF50249">
    <property type="entry name" value="Nucleic acid-binding proteins"/>
    <property type="match status" value="1"/>
</dbReference>
<evidence type="ECO:0000313" key="3">
    <source>
        <dbReference type="EMBL" id="OGG38704.1"/>
    </source>
</evidence>
<evidence type="ECO:0000313" key="4">
    <source>
        <dbReference type="Proteomes" id="UP000178825"/>
    </source>
</evidence>
<dbReference type="PANTHER" id="PTHR30053:SF12">
    <property type="entry name" value="ELONGATION FACTOR P (EF-P) FAMILY PROTEIN"/>
    <property type="match status" value="1"/>
</dbReference>